<protein>
    <submittedName>
        <fullName evidence="2">Uncharacterized protein</fullName>
    </submittedName>
</protein>
<keyword evidence="3" id="KW-1185">Reference proteome</keyword>
<accession>A0ABN9V7G9</accession>
<dbReference type="EMBL" id="CAUYUJ010016683">
    <property type="protein sequence ID" value="CAK0867803.1"/>
    <property type="molecule type" value="Genomic_DNA"/>
</dbReference>
<dbReference type="Proteomes" id="UP001189429">
    <property type="component" value="Unassembled WGS sequence"/>
</dbReference>
<organism evidence="2 3">
    <name type="scientific">Prorocentrum cordatum</name>
    <dbReference type="NCBI Taxonomy" id="2364126"/>
    <lineage>
        <taxon>Eukaryota</taxon>
        <taxon>Sar</taxon>
        <taxon>Alveolata</taxon>
        <taxon>Dinophyceae</taxon>
        <taxon>Prorocentrales</taxon>
        <taxon>Prorocentraceae</taxon>
        <taxon>Prorocentrum</taxon>
    </lineage>
</organism>
<evidence type="ECO:0000313" key="2">
    <source>
        <dbReference type="EMBL" id="CAK0867803.1"/>
    </source>
</evidence>
<proteinExistence type="predicted"/>
<evidence type="ECO:0000313" key="3">
    <source>
        <dbReference type="Proteomes" id="UP001189429"/>
    </source>
</evidence>
<comment type="caution">
    <text evidence="2">The sequence shown here is derived from an EMBL/GenBank/DDBJ whole genome shotgun (WGS) entry which is preliminary data.</text>
</comment>
<feature type="compositionally biased region" description="Acidic residues" evidence="1">
    <location>
        <begin position="127"/>
        <end position="150"/>
    </location>
</feature>
<feature type="non-terminal residue" evidence="2">
    <location>
        <position position="1"/>
    </location>
</feature>
<reference evidence="2" key="1">
    <citation type="submission" date="2023-10" db="EMBL/GenBank/DDBJ databases">
        <authorList>
            <person name="Chen Y."/>
            <person name="Shah S."/>
            <person name="Dougan E. K."/>
            <person name="Thang M."/>
            <person name="Chan C."/>
        </authorList>
    </citation>
    <scope>NUCLEOTIDE SEQUENCE [LARGE SCALE GENOMIC DNA]</scope>
</reference>
<evidence type="ECO:0000256" key="1">
    <source>
        <dbReference type="SAM" id="MobiDB-lite"/>
    </source>
</evidence>
<feature type="region of interest" description="Disordered" evidence="1">
    <location>
        <begin position="1"/>
        <end position="168"/>
    </location>
</feature>
<feature type="non-terminal residue" evidence="2">
    <location>
        <position position="247"/>
    </location>
</feature>
<feature type="compositionally biased region" description="Basic and acidic residues" evidence="1">
    <location>
        <begin position="55"/>
        <end position="71"/>
    </location>
</feature>
<gene>
    <name evidence="2" type="ORF">PCOR1329_LOCUS54661</name>
</gene>
<name>A0ABN9V7G9_9DINO</name>
<sequence>GKGKRKTGGSAADKGKGMGKAGAAAAGKGKGKTGGAAMGKSKDPTSTGSAAGKGKVKDAISSKGKGKDKSTEGSAAAGKGKGNVKDAMISGKGKDTMISGKGKGAVISGKGNGSGKVQKTISKEHDPEVDDEDGEGADAEVEALDEDNEAPEVAQDETKTSYVGESGQEVWLHRRRRESEKTTCIDFKSWEPGGFKQFVMLTDRMAEKCMGPLGVVDGRGASRQLMRMVWAELKAKKITDKEQAKQV</sequence>